<comment type="caution">
    <text evidence="6">The sequence shown here is derived from an EMBL/GenBank/DDBJ whole genome shotgun (WGS) entry which is preliminary data.</text>
</comment>
<dbReference type="SUPFAM" id="SSF55174">
    <property type="entry name" value="Alpha-L RNA-binding motif"/>
    <property type="match status" value="1"/>
</dbReference>
<name>A0A0D8ZLW5_9CYAN</name>
<dbReference type="InterPro" id="IPR006145">
    <property type="entry name" value="PsdUridine_synth_RsuA/RluA"/>
</dbReference>
<dbReference type="SUPFAM" id="SSF55120">
    <property type="entry name" value="Pseudouridine synthase"/>
    <property type="match status" value="1"/>
</dbReference>
<feature type="domain" description="RNA-binding S4" evidence="5">
    <location>
        <begin position="3"/>
        <end position="65"/>
    </location>
</feature>
<dbReference type="STRING" id="1618023.UH38_22150"/>
<organism evidence="6 7">
    <name type="scientific">Aliterella atlantica CENA595</name>
    <dbReference type="NCBI Taxonomy" id="1618023"/>
    <lineage>
        <taxon>Bacteria</taxon>
        <taxon>Bacillati</taxon>
        <taxon>Cyanobacteriota</taxon>
        <taxon>Cyanophyceae</taxon>
        <taxon>Chroococcidiopsidales</taxon>
        <taxon>Aliterellaceae</taxon>
        <taxon>Aliterella</taxon>
    </lineage>
</organism>
<evidence type="ECO:0000313" key="7">
    <source>
        <dbReference type="Proteomes" id="UP000032452"/>
    </source>
</evidence>
<dbReference type="SMART" id="SM00363">
    <property type="entry name" value="S4"/>
    <property type="match status" value="1"/>
</dbReference>
<dbReference type="InterPro" id="IPR036986">
    <property type="entry name" value="S4_RNA-bd_sf"/>
</dbReference>
<dbReference type="InterPro" id="IPR020103">
    <property type="entry name" value="PsdUridine_synth_cat_dom_sf"/>
</dbReference>
<comment type="similarity">
    <text evidence="1 4">Belongs to the pseudouridine synthase RsuA family.</text>
</comment>
<dbReference type="Gene3D" id="3.30.70.1560">
    <property type="entry name" value="Alpha-L RNA-binding motif"/>
    <property type="match status" value="1"/>
</dbReference>
<evidence type="ECO:0000313" key="6">
    <source>
        <dbReference type="EMBL" id="KJH69715.1"/>
    </source>
</evidence>
<dbReference type="EC" id="5.4.99.-" evidence="4"/>
<dbReference type="Pfam" id="PF01479">
    <property type="entry name" value="S4"/>
    <property type="match status" value="1"/>
</dbReference>
<evidence type="ECO:0000259" key="5">
    <source>
        <dbReference type="SMART" id="SM00363"/>
    </source>
</evidence>
<dbReference type="CDD" id="cd00165">
    <property type="entry name" value="S4"/>
    <property type="match status" value="1"/>
</dbReference>
<dbReference type="PANTHER" id="PTHR47683:SF2">
    <property type="entry name" value="RNA-BINDING S4 DOMAIN-CONTAINING PROTEIN"/>
    <property type="match status" value="1"/>
</dbReference>
<dbReference type="RefSeq" id="WP_045056882.1">
    <property type="nucleotide sequence ID" value="NZ_CAWMDP010000034.1"/>
</dbReference>
<dbReference type="Gene3D" id="3.30.70.580">
    <property type="entry name" value="Pseudouridine synthase I, catalytic domain, N-terminal subdomain"/>
    <property type="match status" value="1"/>
</dbReference>
<dbReference type="AlphaFoldDB" id="A0A0D8ZLW5"/>
<keyword evidence="2 4" id="KW-0413">Isomerase</keyword>
<accession>A0A0D8ZLW5</accession>
<dbReference type="Proteomes" id="UP000032452">
    <property type="component" value="Unassembled WGS sequence"/>
</dbReference>
<proteinExistence type="inferred from homology"/>
<dbReference type="Pfam" id="PF00849">
    <property type="entry name" value="PseudoU_synth_2"/>
    <property type="match status" value="1"/>
</dbReference>
<gene>
    <name evidence="6" type="ORF">UH38_22150</name>
</gene>
<dbReference type="CDD" id="cd02870">
    <property type="entry name" value="PseudoU_synth_RsuA_like"/>
    <property type="match status" value="1"/>
</dbReference>
<dbReference type="GO" id="GO:0000455">
    <property type="term" value="P:enzyme-directed rRNA pseudouridine synthesis"/>
    <property type="evidence" value="ECO:0007669"/>
    <property type="project" value="UniProtKB-ARBA"/>
</dbReference>
<keyword evidence="7" id="KW-1185">Reference proteome</keyword>
<dbReference type="InterPro" id="IPR000748">
    <property type="entry name" value="PsdUridine_synth_RsuA/RluB/E/F"/>
</dbReference>
<reference evidence="6 7" key="1">
    <citation type="submission" date="2015-02" db="EMBL/GenBank/DDBJ databases">
        <title>Draft genome of a novel marine cyanobacterium (Chroococcales) isolated from South Atlantic Ocean.</title>
        <authorList>
            <person name="Rigonato J."/>
            <person name="Alvarenga D.O."/>
            <person name="Branco L.H."/>
            <person name="Varani A.M."/>
            <person name="Brandini F.P."/>
            <person name="Fiore M.F."/>
        </authorList>
    </citation>
    <scope>NUCLEOTIDE SEQUENCE [LARGE SCALE GENOMIC DNA]</scope>
    <source>
        <strain evidence="6 7">CENA595</strain>
    </source>
</reference>
<sequence length="264" mass="29307">MEERIQKILSQWGVASRRHAEELILAGRVQRNGVVVGLGEKADVEKDAIAVDGKLIRPVARPQLVYILLNKPKGIVATCNDPQGRKTVIDLLPKNLQIGQGIHPVGRLDVDSTGALILTNDGELTHKLTHPRHSIPKTYQVWVQGNPPPSVLKQWRDGIILDGKRTRKAQVKVVKRLDSQTCLEVILKEGRNRQIRRVTEQLGYPVVNLHRTAIGAIQLQPLAEAGLLKGCYRYLKDFEICFLQSQASIASVEEPGAVQECSPK</sequence>
<dbReference type="InterPro" id="IPR018496">
    <property type="entry name" value="PsdUridine_synth_RsuA/RluB_CS"/>
</dbReference>
<dbReference type="InterPro" id="IPR020094">
    <property type="entry name" value="TruA/RsuA/RluB/E/F_N"/>
</dbReference>
<protein>
    <recommendedName>
        <fullName evidence="4">Pseudouridine synthase</fullName>
        <ecNumber evidence="4">5.4.99.-</ecNumber>
    </recommendedName>
</protein>
<dbReference type="OrthoDB" id="9807213at2"/>
<dbReference type="EMBL" id="JYON01000035">
    <property type="protein sequence ID" value="KJH69715.1"/>
    <property type="molecule type" value="Genomic_DNA"/>
</dbReference>
<dbReference type="PROSITE" id="PS01149">
    <property type="entry name" value="PSI_RSU"/>
    <property type="match status" value="1"/>
</dbReference>
<dbReference type="GO" id="GO:0120159">
    <property type="term" value="F:rRNA pseudouridine synthase activity"/>
    <property type="evidence" value="ECO:0007669"/>
    <property type="project" value="UniProtKB-ARBA"/>
</dbReference>
<dbReference type="NCBIfam" id="TIGR00093">
    <property type="entry name" value="pseudouridine synthase"/>
    <property type="match status" value="1"/>
</dbReference>
<evidence type="ECO:0000256" key="3">
    <source>
        <dbReference type="PROSITE-ProRule" id="PRU00182"/>
    </source>
</evidence>
<evidence type="ECO:0000256" key="1">
    <source>
        <dbReference type="ARBA" id="ARBA00008348"/>
    </source>
</evidence>
<dbReference type="PANTHER" id="PTHR47683">
    <property type="entry name" value="PSEUDOURIDINE SYNTHASE FAMILY PROTEIN-RELATED"/>
    <property type="match status" value="1"/>
</dbReference>
<evidence type="ECO:0000256" key="2">
    <source>
        <dbReference type="ARBA" id="ARBA00023235"/>
    </source>
</evidence>
<dbReference type="GO" id="GO:0003723">
    <property type="term" value="F:RNA binding"/>
    <property type="evidence" value="ECO:0007669"/>
    <property type="project" value="UniProtKB-KW"/>
</dbReference>
<dbReference type="Gene3D" id="3.10.290.10">
    <property type="entry name" value="RNA-binding S4 domain"/>
    <property type="match status" value="1"/>
</dbReference>
<dbReference type="InterPro" id="IPR050343">
    <property type="entry name" value="RsuA_PseudoU_synthase"/>
</dbReference>
<dbReference type="PROSITE" id="PS50889">
    <property type="entry name" value="S4"/>
    <property type="match status" value="1"/>
</dbReference>
<dbReference type="InterPro" id="IPR042092">
    <property type="entry name" value="PsdUridine_s_RsuA/RluB/E/F_cat"/>
</dbReference>
<keyword evidence="3" id="KW-0694">RNA-binding</keyword>
<dbReference type="PATRIC" id="fig|1618023.3.peg.2943"/>
<evidence type="ECO:0000256" key="4">
    <source>
        <dbReference type="RuleBase" id="RU003887"/>
    </source>
</evidence>
<dbReference type="FunFam" id="3.10.290.10:FF:000003">
    <property type="entry name" value="Pseudouridine synthase"/>
    <property type="match status" value="1"/>
</dbReference>
<dbReference type="InterPro" id="IPR002942">
    <property type="entry name" value="S4_RNA-bd"/>
</dbReference>